<feature type="domain" description="Carrier" evidence="3">
    <location>
        <begin position="1"/>
        <end position="73"/>
    </location>
</feature>
<protein>
    <submittedName>
        <fullName evidence="4">Acyl carrier protein</fullName>
    </submittedName>
</protein>
<dbReference type="PROSITE" id="PS50075">
    <property type="entry name" value="CARRIER"/>
    <property type="match status" value="1"/>
</dbReference>
<dbReference type="InterPro" id="IPR020806">
    <property type="entry name" value="PKS_PP-bd"/>
</dbReference>
<comment type="caution">
    <text evidence="4">The sequence shown here is derived from an EMBL/GenBank/DDBJ whole genome shotgun (WGS) entry which is preliminary data.</text>
</comment>
<sequence>MLDELIVILTDTVGVPAEDIGPDTTPEQVELDSLALVELSVALEEKLGVAITERELKDLPTVGAIAELVADRTGRA</sequence>
<dbReference type="EMBL" id="NSDM01000006">
    <property type="protein sequence ID" value="MDQ2585412.1"/>
    <property type="molecule type" value="Genomic_DNA"/>
</dbReference>
<evidence type="ECO:0000313" key="4">
    <source>
        <dbReference type="EMBL" id="MDQ2585412.1"/>
    </source>
</evidence>
<dbReference type="Proteomes" id="UP001225605">
    <property type="component" value="Unassembled WGS sequence"/>
</dbReference>
<keyword evidence="2" id="KW-0597">Phosphoprotein</keyword>
<dbReference type="InterPro" id="IPR009081">
    <property type="entry name" value="PP-bd_ACP"/>
</dbReference>
<dbReference type="RefSeq" id="WP_306746598.1">
    <property type="nucleotide sequence ID" value="NZ_NSDM01000006.1"/>
</dbReference>
<name>A0ABU0WZV9_9PSEU</name>
<dbReference type="Gene3D" id="1.10.1200.10">
    <property type="entry name" value="ACP-like"/>
    <property type="match status" value="1"/>
</dbReference>
<accession>A0ABU0WZV9</accession>
<evidence type="ECO:0000313" key="5">
    <source>
        <dbReference type="Proteomes" id="UP001225605"/>
    </source>
</evidence>
<gene>
    <name evidence="4" type="ORF">CKY47_15770</name>
</gene>
<evidence type="ECO:0000256" key="2">
    <source>
        <dbReference type="ARBA" id="ARBA00022553"/>
    </source>
</evidence>
<organism evidence="4 5">
    <name type="scientific">Saccharothrix yanglingensis</name>
    <dbReference type="NCBI Taxonomy" id="659496"/>
    <lineage>
        <taxon>Bacteria</taxon>
        <taxon>Bacillati</taxon>
        <taxon>Actinomycetota</taxon>
        <taxon>Actinomycetes</taxon>
        <taxon>Pseudonocardiales</taxon>
        <taxon>Pseudonocardiaceae</taxon>
        <taxon>Saccharothrix</taxon>
    </lineage>
</organism>
<dbReference type="SUPFAM" id="SSF47336">
    <property type="entry name" value="ACP-like"/>
    <property type="match status" value="1"/>
</dbReference>
<keyword evidence="1" id="KW-0596">Phosphopantetheine</keyword>
<keyword evidence="5" id="KW-1185">Reference proteome</keyword>
<evidence type="ECO:0000259" key="3">
    <source>
        <dbReference type="PROSITE" id="PS50075"/>
    </source>
</evidence>
<dbReference type="SMART" id="SM00823">
    <property type="entry name" value="PKS_PP"/>
    <property type="match status" value="1"/>
</dbReference>
<reference evidence="4 5" key="1">
    <citation type="submission" date="2017-06" db="EMBL/GenBank/DDBJ databases">
        <title>Cultured bacterium strain Saccharothrix yanglingensis Hhs.015.</title>
        <authorList>
            <person name="Xia Y."/>
        </authorList>
    </citation>
    <scope>NUCLEOTIDE SEQUENCE [LARGE SCALE GENOMIC DNA]</scope>
    <source>
        <strain evidence="4 5">Hhs.015</strain>
    </source>
</reference>
<dbReference type="Pfam" id="PF00550">
    <property type="entry name" value="PP-binding"/>
    <property type="match status" value="1"/>
</dbReference>
<evidence type="ECO:0000256" key="1">
    <source>
        <dbReference type="ARBA" id="ARBA00022450"/>
    </source>
</evidence>
<proteinExistence type="predicted"/>
<dbReference type="InterPro" id="IPR036736">
    <property type="entry name" value="ACP-like_sf"/>
</dbReference>